<protein>
    <submittedName>
        <fullName evidence="1">Uncharacterized protein</fullName>
    </submittedName>
</protein>
<dbReference type="Proteomes" id="UP001055072">
    <property type="component" value="Unassembled WGS sequence"/>
</dbReference>
<name>A0ACB8TZW0_9APHY</name>
<organism evidence="1 2">
    <name type="scientific">Irpex rosettiformis</name>
    <dbReference type="NCBI Taxonomy" id="378272"/>
    <lineage>
        <taxon>Eukaryota</taxon>
        <taxon>Fungi</taxon>
        <taxon>Dikarya</taxon>
        <taxon>Basidiomycota</taxon>
        <taxon>Agaricomycotina</taxon>
        <taxon>Agaricomycetes</taxon>
        <taxon>Polyporales</taxon>
        <taxon>Irpicaceae</taxon>
        <taxon>Irpex</taxon>
    </lineage>
</organism>
<reference evidence="1" key="1">
    <citation type="journal article" date="2021" name="Environ. Microbiol.">
        <title>Gene family expansions and transcriptome signatures uncover fungal adaptations to wood decay.</title>
        <authorList>
            <person name="Hage H."/>
            <person name="Miyauchi S."/>
            <person name="Viragh M."/>
            <person name="Drula E."/>
            <person name="Min B."/>
            <person name="Chaduli D."/>
            <person name="Navarro D."/>
            <person name="Favel A."/>
            <person name="Norest M."/>
            <person name="Lesage-Meessen L."/>
            <person name="Balint B."/>
            <person name="Merenyi Z."/>
            <person name="de Eugenio L."/>
            <person name="Morin E."/>
            <person name="Martinez A.T."/>
            <person name="Baldrian P."/>
            <person name="Stursova M."/>
            <person name="Martinez M.J."/>
            <person name="Novotny C."/>
            <person name="Magnuson J.K."/>
            <person name="Spatafora J.W."/>
            <person name="Maurice S."/>
            <person name="Pangilinan J."/>
            <person name="Andreopoulos W."/>
            <person name="LaButti K."/>
            <person name="Hundley H."/>
            <person name="Na H."/>
            <person name="Kuo A."/>
            <person name="Barry K."/>
            <person name="Lipzen A."/>
            <person name="Henrissat B."/>
            <person name="Riley R."/>
            <person name="Ahrendt S."/>
            <person name="Nagy L.G."/>
            <person name="Grigoriev I.V."/>
            <person name="Martin F."/>
            <person name="Rosso M.N."/>
        </authorList>
    </citation>
    <scope>NUCLEOTIDE SEQUENCE</scope>
    <source>
        <strain evidence="1">CBS 384.51</strain>
    </source>
</reference>
<gene>
    <name evidence="1" type="ORF">BDY19DRAFT_954410</name>
</gene>
<dbReference type="EMBL" id="MU274917">
    <property type="protein sequence ID" value="KAI0087573.1"/>
    <property type="molecule type" value="Genomic_DNA"/>
</dbReference>
<accession>A0ACB8TZW0</accession>
<evidence type="ECO:0000313" key="1">
    <source>
        <dbReference type="EMBL" id="KAI0087573.1"/>
    </source>
</evidence>
<comment type="caution">
    <text evidence="1">The sequence shown here is derived from an EMBL/GenBank/DDBJ whole genome shotgun (WGS) entry which is preliminary data.</text>
</comment>
<evidence type="ECO:0000313" key="2">
    <source>
        <dbReference type="Proteomes" id="UP001055072"/>
    </source>
</evidence>
<proteinExistence type="predicted"/>
<keyword evidence="2" id="KW-1185">Reference proteome</keyword>
<sequence length="57" mass="6922">MAIREFDSRTYEMNCLEMSEDEKIYHTHSTLHMRCYEIAHVWSVYKTILAFKSPHKL</sequence>